<evidence type="ECO:0000313" key="3">
    <source>
        <dbReference type="Proteomes" id="UP001154282"/>
    </source>
</evidence>
<feature type="region of interest" description="Disordered" evidence="1">
    <location>
        <begin position="77"/>
        <end position="100"/>
    </location>
</feature>
<dbReference type="Proteomes" id="UP001154282">
    <property type="component" value="Unassembled WGS sequence"/>
</dbReference>
<keyword evidence="3" id="KW-1185">Reference proteome</keyword>
<gene>
    <name evidence="2" type="ORF">LITE_LOCUS3344</name>
</gene>
<reference evidence="2" key="1">
    <citation type="submission" date="2022-08" db="EMBL/GenBank/DDBJ databases">
        <authorList>
            <person name="Gutierrez-Valencia J."/>
        </authorList>
    </citation>
    <scope>NUCLEOTIDE SEQUENCE</scope>
</reference>
<proteinExistence type="predicted"/>
<dbReference type="EMBL" id="CAMGYJ010000002">
    <property type="protein sequence ID" value="CAI0381885.1"/>
    <property type="molecule type" value="Genomic_DNA"/>
</dbReference>
<sequence>MVTSDLVKEMDSLVGLMEETGIPASEENSLIGENLNFVGADFLSAVNDVSVRVNEFKHRGPEMRPTMDEVVRLIEETGRPNAAAERKSESKNTNVYEHHE</sequence>
<dbReference type="AlphaFoldDB" id="A0AAV0H9C6"/>
<organism evidence="2 3">
    <name type="scientific">Linum tenue</name>
    <dbReference type="NCBI Taxonomy" id="586396"/>
    <lineage>
        <taxon>Eukaryota</taxon>
        <taxon>Viridiplantae</taxon>
        <taxon>Streptophyta</taxon>
        <taxon>Embryophyta</taxon>
        <taxon>Tracheophyta</taxon>
        <taxon>Spermatophyta</taxon>
        <taxon>Magnoliopsida</taxon>
        <taxon>eudicotyledons</taxon>
        <taxon>Gunneridae</taxon>
        <taxon>Pentapetalae</taxon>
        <taxon>rosids</taxon>
        <taxon>fabids</taxon>
        <taxon>Malpighiales</taxon>
        <taxon>Linaceae</taxon>
        <taxon>Linum</taxon>
    </lineage>
</organism>
<accession>A0AAV0H9C6</accession>
<name>A0AAV0H9C6_9ROSI</name>
<evidence type="ECO:0000313" key="2">
    <source>
        <dbReference type="EMBL" id="CAI0381885.1"/>
    </source>
</evidence>
<evidence type="ECO:0000256" key="1">
    <source>
        <dbReference type="SAM" id="MobiDB-lite"/>
    </source>
</evidence>
<comment type="caution">
    <text evidence="2">The sequence shown here is derived from an EMBL/GenBank/DDBJ whole genome shotgun (WGS) entry which is preliminary data.</text>
</comment>
<protein>
    <submittedName>
        <fullName evidence="2">Uncharacterized protein</fullName>
    </submittedName>
</protein>